<feature type="non-terminal residue" evidence="1">
    <location>
        <position position="1"/>
    </location>
</feature>
<name>A0A382ITP0_9ZZZZ</name>
<gene>
    <name evidence="1" type="ORF">METZ01_LOCUS255802</name>
</gene>
<protein>
    <submittedName>
        <fullName evidence="1">Uncharacterized protein</fullName>
    </submittedName>
</protein>
<dbReference type="AlphaFoldDB" id="A0A382ITP0"/>
<dbReference type="EMBL" id="UINC01069512">
    <property type="protein sequence ID" value="SVC02948.1"/>
    <property type="molecule type" value="Genomic_DNA"/>
</dbReference>
<organism evidence="1">
    <name type="scientific">marine metagenome</name>
    <dbReference type="NCBI Taxonomy" id="408172"/>
    <lineage>
        <taxon>unclassified sequences</taxon>
        <taxon>metagenomes</taxon>
        <taxon>ecological metagenomes</taxon>
    </lineage>
</organism>
<accession>A0A382ITP0</accession>
<evidence type="ECO:0000313" key="1">
    <source>
        <dbReference type="EMBL" id="SVC02948.1"/>
    </source>
</evidence>
<sequence>DGQKRDGEARHLGYERTHQVIRLIPSRSLRLSPSEATRFWCGYFGQFTADTPMIPSTHQVSTFR</sequence>
<proteinExistence type="predicted"/>
<reference evidence="1" key="1">
    <citation type="submission" date="2018-05" db="EMBL/GenBank/DDBJ databases">
        <authorList>
            <person name="Lanie J.A."/>
            <person name="Ng W.-L."/>
            <person name="Kazmierczak K.M."/>
            <person name="Andrzejewski T.M."/>
            <person name="Davidsen T.M."/>
            <person name="Wayne K.J."/>
            <person name="Tettelin H."/>
            <person name="Glass J.I."/>
            <person name="Rusch D."/>
            <person name="Podicherti R."/>
            <person name="Tsui H.-C.T."/>
            <person name="Winkler M.E."/>
        </authorList>
    </citation>
    <scope>NUCLEOTIDE SEQUENCE</scope>
</reference>